<organism evidence="2">
    <name type="scientific">viral metagenome</name>
    <dbReference type="NCBI Taxonomy" id="1070528"/>
    <lineage>
        <taxon>unclassified sequences</taxon>
        <taxon>metagenomes</taxon>
        <taxon>organismal metagenomes</taxon>
    </lineage>
</organism>
<proteinExistence type="predicted"/>
<keyword evidence="1" id="KW-1133">Transmembrane helix</keyword>
<reference evidence="2" key="1">
    <citation type="journal article" date="2020" name="Nature">
        <title>Giant virus diversity and host interactions through global metagenomics.</title>
        <authorList>
            <person name="Schulz F."/>
            <person name="Roux S."/>
            <person name="Paez-Espino D."/>
            <person name="Jungbluth S."/>
            <person name="Walsh D.A."/>
            <person name="Denef V.J."/>
            <person name="McMahon K.D."/>
            <person name="Konstantinidis K.T."/>
            <person name="Eloe-Fadrosh E.A."/>
            <person name="Kyrpides N.C."/>
            <person name="Woyke T."/>
        </authorList>
    </citation>
    <scope>NUCLEOTIDE SEQUENCE</scope>
    <source>
        <strain evidence="2">GVMAG-M-3300013006-15</strain>
    </source>
</reference>
<evidence type="ECO:0000313" key="2">
    <source>
        <dbReference type="EMBL" id="QHS91455.1"/>
    </source>
</evidence>
<accession>A0A6C0BGI6</accession>
<keyword evidence="1" id="KW-0472">Membrane</keyword>
<name>A0A6C0BGI6_9ZZZZ</name>
<dbReference type="EMBL" id="MN739162">
    <property type="protein sequence ID" value="QHS91455.1"/>
    <property type="molecule type" value="Genomic_DNA"/>
</dbReference>
<protein>
    <submittedName>
        <fullName evidence="2">Uncharacterized protein</fullName>
    </submittedName>
</protein>
<feature type="transmembrane region" description="Helical" evidence="1">
    <location>
        <begin position="38"/>
        <end position="56"/>
    </location>
</feature>
<dbReference type="AlphaFoldDB" id="A0A6C0BGI6"/>
<feature type="transmembrane region" description="Helical" evidence="1">
    <location>
        <begin position="7"/>
        <end position="32"/>
    </location>
</feature>
<sequence length="79" mass="8823">MYLEVGFILFLIVSYIYVLNQEIIHGAALTTWTTVTRGAAAVATIATTVTGAYYIYKNPDVLMLIRERLLKKQPSIGDK</sequence>
<evidence type="ECO:0000256" key="1">
    <source>
        <dbReference type="SAM" id="Phobius"/>
    </source>
</evidence>
<keyword evidence="1" id="KW-0812">Transmembrane</keyword>